<protein>
    <submittedName>
        <fullName evidence="4">ABC transporter ATP-binding protein</fullName>
    </submittedName>
</protein>
<keyword evidence="1" id="KW-0547">Nucleotide-binding</keyword>
<dbReference type="OrthoDB" id="9804819at2"/>
<dbReference type="InterPro" id="IPR003593">
    <property type="entry name" value="AAA+_ATPase"/>
</dbReference>
<dbReference type="PROSITE" id="PS50893">
    <property type="entry name" value="ABC_TRANSPORTER_2"/>
    <property type="match status" value="1"/>
</dbReference>
<evidence type="ECO:0000313" key="4">
    <source>
        <dbReference type="EMBL" id="AOZ96259.1"/>
    </source>
</evidence>
<reference evidence="5" key="1">
    <citation type="submission" date="2016-10" db="EMBL/GenBank/DDBJ databases">
        <title>The complete genome sequence of the rumen bacterium Butyrivibrio hungatei MB2003.</title>
        <authorList>
            <person name="Palevich N."/>
            <person name="Kelly W.J."/>
            <person name="Leahy S.C."/>
            <person name="Altermann E."/>
            <person name="Rakonjac J."/>
            <person name="Attwood G.T."/>
        </authorList>
    </citation>
    <scope>NUCLEOTIDE SEQUENCE [LARGE SCALE GENOMIC DNA]</scope>
    <source>
        <strain evidence="5">MB2003</strain>
    </source>
</reference>
<evidence type="ECO:0000313" key="5">
    <source>
        <dbReference type="Proteomes" id="UP000179284"/>
    </source>
</evidence>
<evidence type="ECO:0000256" key="2">
    <source>
        <dbReference type="ARBA" id="ARBA00022840"/>
    </source>
</evidence>
<dbReference type="InterPro" id="IPR027417">
    <property type="entry name" value="P-loop_NTPase"/>
</dbReference>
<dbReference type="PANTHER" id="PTHR43158">
    <property type="entry name" value="SKFA PEPTIDE EXPORT ATP-BINDING PROTEIN SKFE"/>
    <property type="match status" value="1"/>
</dbReference>
<dbReference type="PANTHER" id="PTHR43158:SF10">
    <property type="entry name" value="ABC TRANSPORTER ATP-BINDING PROTEIN YTRB"/>
    <property type="match status" value="1"/>
</dbReference>
<dbReference type="InterPro" id="IPR003439">
    <property type="entry name" value="ABC_transporter-like_ATP-bd"/>
</dbReference>
<keyword evidence="5" id="KW-1185">Reference proteome</keyword>
<dbReference type="RefSeq" id="WP_071175965.1">
    <property type="nucleotide sequence ID" value="NZ_CP017831.1"/>
</dbReference>
<evidence type="ECO:0000259" key="3">
    <source>
        <dbReference type="PROSITE" id="PS50893"/>
    </source>
</evidence>
<dbReference type="KEGG" id="bhu:bhn_I1225"/>
<keyword evidence="2 4" id="KW-0067">ATP-binding</keyword>
<dbReference type="AlphaFoldDB" id="A0A1D9P198"/>
<organism evidence="4 5">
    <name type="scientific">Butyrivibrio hungatei</name>
    <dbReference type="NCBI Taxonomy" id="185008"/>
    <lineage>
        <taxon>Bacteria</taxon>
        <taxon>Bacillati</taxon>
        <taxon>Bacillota</taxon>
        <taxon>Clostridia</taxon>
        <taxon>Lachnospirales</taxon>
        <taxon>Lachnospiraceae</taxon>
        <taxon>Butyrivibrio</taxon>
    </lineage>
</organism>
<accession>A0A1D9P198</accession>
<dbReference type="Proteomes" id="UP000179284">
    <property type="component" value="Chromosome I"/>
</dbReference>
<name>A0A1D9P198_9FIRM</name>
<feature type="domain" description="ABC transporter" evidence="3">
    <location>
        <begin position="2"/>
        <end position="227"/>
    </location>
</feature>
<dbReference type="SUPFAM" id="SSF52540">
    <property type="entry name" value="P-loop containing nucleoside triphosphate hydrolases"/>
    <property type="match status" value="1"/>
</dbReference>
<dbReference type="CDD" id="cd03230">
    <property type="entry name" value="ABC_DR_subfamily_A"/>
    <property type="match status" value="1"/>
</dbReference>
<dbReference type="EMBL" id="CP017831">
    <property type="protein sequence ID" value="AOZ96259.1"/>
    <property type="molecule type" value="Genomic_DNA"/>
</dbReference>
<sequence length="301" mass="33895">MIELLDLEKSFDEIKAVNRVSLGILDGEVFGLVGTNGAGKSTILRIIAGVIKPDKGIVLVDNRPVYDNPDVKKDVFYISDDQYFLPNSTPEDMATYYDGVYDTFDKLRFLKMCQGFGLDAKRKISTFSKGMKKQVSILLGICAGTKYLLCDETFDGLDPVVRQGVKSLFAAEMEDRGLTPVIASHNLRELEDICDHIGLLHQGGVILSEDIEDMKLQMQKVQCVFSSEEDEKRALDGLDILLHEKRGRLHTITIRGEREEIETAFKRGNPIFFEVLALTLEEIFISETEVVGYDIRKFVLQ</sequence>
<dbReference type="Pfam" id="PF00005">
    <property type="entry name" value="ABC_tran"/>
    <property type="match status" value="1"/>
</dbReference>
<dbReference type="GO" id="GO:0016887">
    <property type="term" value="F:ATP hydrolysis activity"/>
    <property type="evidence" value="ECO:0007669"/>
    <property type="project" value="InterPro"/>
</dbReference>
<dbReference type="Gene3D" id="3.40.50.300">
    <property type="entry name" value="P-loop containing nucleotide triphosphate hydrolases"/>
    <property type="match status" value="1"/>
</dbReference>
<gene>
    <name evidence="4" type="ORF">bhn_I1225</name>
</gene>
<proteinExistence type="predicted"/>
<dbReference type="GO" id="GO:0005524">
    <property type="term" value="F:ATP binding"/>
    <property type="evidence" value="ECO:0007669"/>
    <property type="project" value="UniProtKB-KW"/>
</dbReference>
<dbReference type="SMART" id="SM00382">
    <property type="entry name" value="AAA"/>
    <property type="match status" value="1"/>
</dbReference>
<evidence type="ECO:0000256" key="1">
    <source>
        <dbReference type="ARBA" id="ARBA00022741"/>
    </source>
</evidence>